<gene>
    <name evidence="1" type="ORF">O6H91_07G050800</name>
</gene>
<sequence length="348" mass="38277">MLWKDRVHAIVDGDSLEWLAEKYGTTVAALRKLNNLQGDVIYSGSVLKIGHSRDGRGVKAFLVEKASLYERNAMADGILMDSPVALNVAKTANSSLKLVSGSCKPRKQKSSSRLVTVKVHYGDTLADIAIRHGITIRELQKLNNLRDDAIYENDMLAVSHDVDLRSGKRRTTRLLFSRNSPSCQNDPAVGGLSLFSKSSLSTGTSKPEGRWKRRKKGFQRMQDKWFRFCSPLRDGFISSPFGWRWGAFHEGIDLAADQGTAILAADKGVVTFTGWNGGYGYLVAIQHEGGFVTRYAHCCAIHTHVGQQVSKGQQVAAVGTTGRSTGPHLHFEVRQNGEPLDPVKLVNL</sequence>
<proteinExistence type="predicted"/>
<accession>A0ACC2D5A0</accession>
<dbReference type="Proteomes" id="UP001162992">
    <property type="component" value="Chromosome 7"/>
</dbReference>
<evidence type="ECO:0000313" key="2">
    <source>
        <dbReference type="Proteomes" id="UP001162992"/>
    </source>
</evidence>
<dbReference type="EMBL" id="CM055098">
    <property type="protein sequence ID" value="KAJ7549370.1"/>
    <property type="molecule type" value="Genomic_DNA"/>
</dbReference>
<name>A0ACC2D5A0_DIPCM</name>
<organism evidence="1 2">
    <name type="scientific">Diphasiastrum complanatum</name>
    <name type="common">Issler's clubmoss</name>
    <name type="synonym">Lycopodium complanatum</name>
    <dbReference type="NCBI Taxonomy" id="34168"/>
    <lineage>
        <taxon>Eukaryota</taxon>
        <taxon>Viridiplantae</taxon>
        <taxon>Streptophyta</taxon>
        <taxon>Embryophyta</taxon>
        <taxon>Tracheophyta</taxon>
        <taxon>Lycopodiopsida</taxon>
        <taxon>Lycopodiales</taxon>
        <taxon>Lycopodiaceae</taxon>
        <taxon>Lycopodioideae</taxon>
        <taxon>Diphasiastrum</taxon>
    </lineage>
</organism>
<evidence type="ECO:0000313" key="1">
    <source>
        <dbReference type="EMBL" id="KAJ7549370.1"/>
    </source>
</evidence>
<comment type="caution">
    <text evidence="1">The sequence shown here is derived from an EMBL/GenBank/DDBJ whole genome shotgun (WGS) entry which is preliminary data.</text>
</comment>
<protein>
    <submittedName>
        <fullName evidence="1">Uncharacterized protein</fullName>
    </submittedName>
</protein>
<keyword evidence="2" id="KW-1185">Reference proteome</keyword>
<reference evidence="2" key="1">
    <citation type="journal article" date="2024" name="Proc. Natl. Acad. Sci. U.S.A.">
        <title>Extraordinary preservation of gene collinearity over three hundred million years revealed in homosporous lycophytes.</title>
        <authorList>
            <person name="Li C."/>
            <person name="Wickell D."/>
            <person name="Kuo L.Y."/>
            <person name="Chen X."/>
            <person name="Nie B."/>
            <person name="Liao X."/>
            <person name="Peng D."/>
            <person name="Ji J."/>
            <person name="Jenkins J."/>
            <person name="Williams M."/>
            <person name="Shu S."/>
            <person name="Plott C."/>
            <person name="Barry K."/>
            <person name="Rajasekar S."/>
            <person name="Grimwood J."/>
            <person name="Han X."/>
            <person name="Sun S."/>
            <person name="Hou Z."/>
            <person name="He W."/>
            <person name="Dai G."/>
            <person name="Sun C."/>
            <person name="Schmutz J."/>
            <person name="Leebens-Mack J.H."/>
            <person name="Li F.W."/>
            <person name="Wang L."/>
        </authorList>
    </citation>
    <scope>NUCLEOTIDE SEQUENCE [LARGE SCALE GENOMIC DNA]</scope>
    <source>
        <strain evidence="2">cv. PW_Plant_1</strain>
    </source>
</reference>